<keyword evidence="3" id="KW-1185">Reference proteome</keyword>
<dbReference type="RefSeq" id="WP_139236793.1">
    <property type="nucleotide sequence ID" value="NZ_FOTW01000039.1"/>
</dbReference>
<sequence length="231" mass="25518">MRKFYVKLGILLSIIAINNCYAQNNYNGDSVMMAPNWNPAKPMISTNGSFTKTQYAYEYYKENQLTSCPVGYTGDMGTQYISAQRLITKILNGSTPVQTIIGPWETLDNDCFKRETRTVDCPAGYSGSITQTRPVSSNGDSLEWTETASTCVYNPPPPSPPACVPVYILEWGSDVCTSSKGPTIYQAWHRTLFIDTGVPINDWFWSYGQEPLPAGYSCSAPQPTGNYSVGC</sequence>
<evidence type="ECO:0008006" key="4">
    <source>
        <dbReference type="Google" id="ProtNLM"/>
    </source>
</evidence>
<evidence type="ECO:0000313" key="3">
    <source>
        <dbReference type="Proteomes" id="UP000199470"/>
    </source>
</evidence>
<evidence type="ECO:0000313" key="2">
    <source>
        <dbReference type="EMBL" id="SFM85916.1"/>
    </source>
</evidence>
<keyword evidence="1" id="KW-0732">Signal</keyword>
<dbReference type="Proteomes" id="UP000199470">
    <property type="component" value="Unassembled WGS sequence"/>
</dbReference>
<feature type="chain" id="PRO_5011705062" description="Secreted protein" evidence="1">
    <location>
        <begin position="23"/>
        <end position="231"/>
    </location>
</feature>
<dbReference type="AlphaFoldDB" id="A0A1I4UA92"/>
<dbReference type="EMBL" id="FOTW01000039">
    <property type="protein sequence ID" value="SFM85916.1"/>
    <property type="molecule type" value="Genomic_DNA"/>
</dbReference>
<gene>
    <name evidence="2" type="ORF">SAMN02982985_05565</name>
</gene>
<evidence type="ECO:0000256" key="1">
    <source>
        <dbReference type="SAM" id="SignalP"/>
    </source>
</evidence>
<accession>A0A1I4UA92</accession>
<reference evidence="2 3" key="1">
    <citation type="submission" date="2016-10" db="EMBL/GenBank/DDBJ databases">
        <authorList>
            <person name="de Groot N.N."/>
        </authorList>
    </citation>
    <scope>NUCLEOTIDE SEQUENCE [LARGE SCALE GENOMIC DNA]</scope>
    <source>
        <strain evidence="2 3">ATCC 43154</strain>
    </source>
</reference>
<name>A0A1I4UA92_9BURK</name>
<proteinExistence type="predicted"/>
<organism evidence="2 3">
    <name type="scientific">Rugamonas rubra</name>
    <dbReference type="NCBI Taxonomy" id="758825"/>
    <lineage>
        <taxon>Bacteria</taxon>
        <taxon>Pseudomonadati</taxon>
        <taxon>Pseudomonadota</taxon>
        <taxon>Betaproteobacteria</taxon>
        <taxon>Burkholderiales</taxon>
        <taxon>Oxalobacteraceae</taxon>
        <taxon>Telluria group</taxon>
        <taxon>Rugamonas</taxon>
    </lineage>
</organism>
<feature type="signal peptide" evidence="1">
    <location>
        <begin position="1"/>
        <end position="22"/>
    </location>
</feature>
<protein>
    <recommendedName>
        <fullName evidence="4">Secreted protein</fullName>
    </recommendedName>
</protein>